<evidence type="ECO:0000256" key="1">
    <source>
        <dbReference type="SAM" id="MobiDB-lite"/>
    </source>
</evidence>
<dbReference type="EMBL" id="KZ678469">
    <property type="protein sequence ID" value="PSR82855.1"/>
    <property type="molecule type" value="Genomic_DNA"/>
</dbReference>
<dbReference type="STRING" id="2025994.A0A2T3A4Y0"/>
<proteinExistence type="predicted"/>
<feature type="domain" description="Amidase" evidence="2">
    <location>
        <begin position="205"/>
        <end position="390"/>
    </location>
</feature>
<evidence type="ECO:0000313" key="4">
    <source>
        <dbReference type="Proteomes" id="UP000241462"/>
    </source>
</evidence>
<dbReference type="SUPFAM" id="SSF75304">
    <property type="entry name" value="Amidase signature (AS) enzymes"/>
    <property type="match status" value="1"/>
</dbReference>
<reference evidence="3 4" key="1">
    <citation type="journal article" date="2018" name="Mycol. Prog.">
        <title>Coniella lustricola, a new species from submerged detritus.</title>
        <authorList>
            <person name="Raudabaugh D.B."/>
            <person name="Iturriaga T."/>
            <person name="Carver A."/>
            <person name="Mondo S."/>
            <person name="Pangilinan J."/>
            <person name="Lipzen A."/>
            <person name="He G."/>
            <person name="Amirebrahimi M."/>
            <person name="Grigoriev I.V."/>
            <person name="Miller A.N."/>
        </authorList>
    </citation>
    <scope>NUCLEOTIDE SEQUENCE [LARGE SCALE GENOMIC DNA]</scope>
    <source>
        <strain evidence="3 4">B22-T-1</strain>
    </source>
</reference>
<dbReference type="InParanoid" id="A0A2T3A4Y0"/>
<dbReference type="Pfam" id="PF01425">
    <property type="entry name" value="Amidase"/>
    <property type="match status" value="1"/>
</dbReference>
<dbReference type="Proteomes" id="UP000241462">
    <property type="component" value="Unassembled WGS sequence"/>
</dbReference>
<dbReference type="OrthoDB" id="5423360at2759"/>
<evidence type="ECO:0000259" key="2">
    <source>
        <dbReference type="Pfam" id="PF01425"/>
    </source>
</evidence>
<accession>A0A2T3A4Y0</accession>
<keyword evidence="4" id="KW-1185">Reference proteome</keyword>
<dbReference type="PANTHER" id="PTHR46310">
    <property type="entry name" value="AMIDASE 1"/>
    <property type="match status" value="1"/>
</dbReference>
<dbReference type="InterPro" id="IPR036928">
    <property type="entry name" value="AS_sf"/>
</dbReference>
<dbReference type="AlphaFoldDB" id="A0A2T3A4Y0"/>
<organism evidence="3 4">
    <name type="scientific">Coniella lustricola</name>
    <dbReference type="NCBI Taxonomy" id="2025994"/>
    <lineage>
        <taxon>Eukaryota</taxon>
        <taxon>Fungi</taxon>
        <taxon>Dikarya</taxon>
        <taxon>Ascomycota</taxon>
        <taxon>Pezizomycotina</taxon>
        <taxon>Sordariomycetes</taxon>
        <taxon>Sordariomycetidae</taxon>
        <taxon>Diaporthales</taxon>
        <taxon>Schizoparmaceae</taxon>
        <taxon>Coniella</taxon>
    </lineage>
</organism>
<dbReference type="PANTHER" id="PTHR46310:SF7">
    <property type="entry name" value="AMIDASE 1"/>
    <property type="match status" value="1"/>
</dbReference>
<feature type="compositionally biased region" description="Polar residues" evidence="1">
    <location>
        <begin position="123"/>
        <end position="133"/>
    </location>
</feature>
<feature type="region of interest" description="Disordered" evidence="1">
    <location>
        <begin position="123"/>
        <end position="143"/>
    </location>
</feature>
<gene>
    <name evidence="3" type="ORF">BD289DRAFT_296279</name>
</gene>
<sequence length="686" mass="75152">MALKHLITCVVAGIDYLVHPQILGAVEESVRADQIIPVVVLSEEEISAGPEKLWDTLHDLVAYDDVCTDEFTGIIVVKPSTSSASEPAQYSLNNAAAQAQAQAVEVALNGTVAAVYRLSPSSLPGYTRSQQDGNGNGKPELVSGPYFLSGQNLHQAWRLYPDEHEAFVYGVLPEDPVDPMSFQAIAPQASDGLTKSIPVPSRHYNHHRNNPNKPLAGSRISIQDNLALQGTTTTLSSRAWTQLHSEEATTSTAYVEWLLAQGAVVIGKTKMAQFVTAREWVDYQSPVNPRGDGYQEASGGAAAGAAAALAGYAWLDYAVGLDSIGDVRGPATQYGLHAMRTTLGSASLDDTATISPRYDTLGLFARSLNDLSLFVNQSLAASTTDNAQARRPPRIIYPTDFYPLPDPDHQKFMDLFMEKLEIFTGFQKNPISFDKLWDESPPLASKADSAGEGLQDFMQKAPMWSFAREFSNFIAEFRHDYRDSFNRSPFIEASARFWSDLGANVTHNEYHTHLNRINIFKTWFDTNVLSLDHNPGTLQDGILVLPYGTAEPRYRDVPPREPTMFSPGLTPEILSSILGTPHLVVCFAQIPYPSRISETTEYKPICASIMGARGTDAALVNFAREALEAAGWRTDITTGRLMYPLGQDNGRNVDDAPESDDTLTEVTEGHTADEVVFELSKPTDEL</sequence>
<dbReference type="Gene3D" id="3.90.1300.10">
    <property type="entry name" value="Amidase signature (AS) domain"/>
    <property type="match status" value="1"/>
</dbReference>
<evidence type="ECO:0000313" key="3">
    <source>
        <dbReference type="EMBL" id="PSR82855.1"/>
    </source>
</evidence>
<name>A0A2T3A4Y0_9PEZI</name>
<dbReference type="InterPro" id="IPR023631">
    <property type="entry name" value="Amidase_dom"/>
</dbReference>
<protein>
    <submittedName>
        <fullName evidence="3">Amidase signature domain-containing protein</fullName>
    </submittedName>
</protein>